<dbReference type="InterPro" id="IPR011009">
    <property type="entry name" value="Kinase-like_dom_sf"/>
</dbReference>
<feature type="domain" description="Protein kinase" evidence="9">
    <location>
        <begin position="279"/>
        <end position="537"/>
    </location>
</feature>
<dbReference type="EMBL" id="VSRQ01000010">
    <property type="protein sequence ID" value="TYK43641.1"/>
    <property type="molecule type" value="Genomic_DNA"/>
</dbReference>
<proteinExistence type="predicted"/>
<dbReference type="PROSITE" id="PS50853">
    <property type="entry name" value="FN3"/>
    <property type="match status" value="1"/>
</dbReference>
<dbReference type="InterPro" id="IPR008271">
    <property type="entry name" value="Ser/Thr_kinase_AS"/>
</dbReference>
<dbReference type="Proteomes" id="UP000323505">
    <property type="component" value="Unassembled WGS sequence"/>
</dbReference>
<keyword evidence="5 11" id="KW-0418">Kinase</keyword>
<dbReference type="PROSITE" id="PS00108">
    <property type="entry name" value="PROTEIN_KINASE_ST"/>
    <property type="match status" value="1"/>
</dbReference>
<dbReference type="PANTHER" id="PTHR43289:SF6">
    <property type="entry name" value="SERINE_THREONINE-PROTEIN KINASE NEKL-3"/>
    <property type="match status" value="1"/>
</dbReference>
<dbReference type="InterPro" id="IPR017441">
    <property type="entry name" value="Protein_kinase_ATP_BS"/>
</dbReference>
<evidence type="ECO:0000313" key="11">
    <source>
        <dbReference type="EMBL" id="TYK43641.1"/>
    </source>
</evidence>
<evidence type="ECO:0000256" key="3">
    <source>
        <dbReference type="ARBA" id="ARBA00022679"/>
    </source>
</evidence>
<dbReference type="GO" id="GO:0004674">
    <property type="term" value="F:protein serine/threonine kinase activity"/>
    <property type="evidence" value="ECO:0007669"/>
    <property type="project" value="UniProtKB-KW"/>
</dbReference>
<evidence type="ECO:0000256" key="2">
    <source>
        <dbReference type="ARBA" id="ARBA00022527"/>
    </source>
</evidence>
<dbReference type="PROSITE" id="PS00107">
    <property type="entry name" value="PROTEIN_KINASE_ATP"/>
    <property type="match status" value="1"/>
</dbReference>
<dbReference type="RefSeq" id="WP_148767388.1">
    <property type="nucleotide sequence ID" value="NZ_VSRQ01000010.1"/>
</dbReference>
<evidence type="ECO:0000259" key="10">
    <source>
        <dbReference type="PROSITE" id="PS50853"/>
    </source>
</evidence>
<keyword evidence="3" id="KW-0808">Transferase</keyword>
<dbReference type="InterPro" id="IPR000719">
    <property type="entry name" value="Prot_kinase_dom"/>
</dbReference>
<keyword evidence="2" id="KW-0723">Serine/threonine-protein kinase</keyword>
<accession>A0A5D3F5Q2</accession>
<dbReference type="CDD" id="cd14014">
    <property type="entry name" value="STKc_PknB_like"/>
    <property type="match status" value="1"/>
</dbReference>
<sequence>MTNHPPIAGVRLLDPLPSGEPLVTVPALQADRPVRAVLVTAALDPVQERRVRKESANLEALLARVDPDAVLQVLDHGLDTQGRRFLIVDMPGSEAAAPLSPDDVAAAARAMATGLDALAAHGFVGSPPGLCTTPSGAFVLMAPLPPVLDELVAATGPGTGHEPPEVLCGSDWTRASQVYTCASMLWTLLTGRSPHADHGTEDRQRLARLNGSEPVAPGDAPDLLIDVLRTALLKDPAERPAEPAALAAALEAAWSPRSRPTMPPRPSPPGTAGAFRREYELLRKLGSGGTAHVWAARRRSDGMDVAVKLLDQNHSRDPEVVERFTREYTLLMEVRHPHLIRVHQLVLDPEETGLVMDLLGDNLHTVASRGRPATTDAAGWLAQVAAALAALHQAGIMHRDVKPHNVLIGERDGRSVAVLADFGAARRTEGATDTRLIGTVAYLAPELAAGRTPTTAVDVYGLGVIAYELFAGRPPYRKEDTTAMMLAHMNGGAPRPDGISDDAWAVISACMTKDREARPTAAEAALRWEALAGRPVLDGVDVPRPPGGGRSSAQALAPEDPGWVPAVLGKDDEPGSGTIISARPVPARPKESAPPRARRKMTLAAVSIVALGVIGGVGAAMLTADSDHPSQKSAAAKPSTPPPQLTVQPVPASIATTGPGSIQIGWTADRASLPGLSGYAVWDVTANRPISATLPAASSSFRISGLPAGERACFLVVAYVTAAPQGPLAQSTCVTPTN</sequence>
<dbReference type="Pfam" id="PF00069">
    <property type="entry name" value="Pkinase"/>
    <property type="match status" value="1"/>
</dbReference>
<comment type="caution">
    <text evidence="11">The sequence shown here is derived from an EMBL/GenBank/DDBJ whole genome shotgun (WGS) entry which is preliminary data.</text>
</comment>
<organism evidence="11 12">
    <name type="scientific">Actinomadura decatromicini</name>
    <dbReference type="NCBI Taxonomy" id="2604572"/>
    <lineage>
        <taxon>Bacteria</taxon>
        <taxon>Bacillati</taxon>
        <taxon>Actinomycetota</taxon>
        <taxon>Actinomycetes</taxon>
        <taxon>Streptosporangiales</taxon>
        <taxon>Thermomonosporaceae</taxon>
        <taxon>Actinomadura</taxon>
    </lineage>
</organism>
<evidence type="ECO:0000256" key="6">
    <source>
        <dbReference type="ARBA" id="ARBA00022840"/>
    </source>
</evidence>
<dbReference type="AlphaFoldDB" id="A0A5D3F5Q2"/>
<feature type="domain" description="Fibronectin type-III" evidence="10">
    <location>
        <begin position="648"/>
        <end position="738"/>
    </location>
</feature>
<dbReference type="PANTHER" id="PTHR43289">
    <property type="entry name" value="MITOGEN-ACTIVATED PROTEIN KINASE KINASE KINASE 20-RELATED"/>
    <property type="match status" value="1"/>
</dbReference>
<keyword evidence="4 7" id="KW-0547">Nucleotide-binding</keyword>
<evidence type="ECO:0000256" key="7">
    <source>
        <dbReference type="PROSITE-ProRule" id="PRU10141"/>
    </source>
</evidence>
<evidence type="ECO:0000256" key="8">
    <source>
        <dbReference type="SAM" id="MobiDB-lite"/>
    </source>
</evidence>
<reference evidence="11 12" key="1">
    <citation type="submission" date="2019-08" db="EMBL/GenBank/DDBJ databases">
        <title>Actinomadura sp. nov. CYP1-5 isolated from mountain soil.</title>
        <authorList>
            <person name="Songsumanus A."/>
            <person name="Kuncharoen N."/>
            <person name="Kudo T."/>
            <person name="Yuki M."/>
            <person name="Igarashi Y."/>
            <person name="Tanasupawat S."/>
        </authorList>
    </citation>
    <scope>NUCLEOTIDE SEQUENCE [LARGE SCALE GENOMIC DNA]</scope>
    <source>
        <strain evidence="11 12">CYP1-5</strain>
    </source>
</reference>
<name>A0A5D3F5Q2_9ACTN</name>
<feature type="binding site" evidence="7">
    <location>
        <position position="308"/>
    </location>
    <ligand>
        <name>ATP</name>
        <dbReference type="ChEBI" id="CHEBI:30616"/>
    </ligand>
</feature>
<evidence type="ECO:0000256" key="1">
    <source>
        <dbReference type="ARBA" id="ARBA00012513"/>
    </source>
</evidence>
<protein>
    <recommendedName>
        <fullName evidence="1">non-specific serine/threonine protein kinase</fullName>
        <ecNumber evidence="1">2.7.11.1</ecNumber>
    </recommendedName>
</protein>
<dbReference type="PROSITE" id="PS50011">
    <property type="entry name" value="PROTEIN_KINASE_DOM"/>
    <property type="match status" value="1"/>
</dbReference>
<evidence type="ECO:0000313" key="12">
    <source>
        <dbReference type="Proteomes" id="UP000323505"/>
    </source>
</evidence>
<evidence type="ECO:0000256" key="4">
    <source>
        <dbReference type="ARBA" id="ARBA00022741"/>
    </source>
</evidence>
<dbReference type="SUPFAM" id="SSF56112">
    <property type="entry name" value="Protein kinase-like (PK-like)"/>
    <property type="match status" value="2"/>
</dbReference>
<dbReference type="SMART" id="SM00220">
    <property type="entry name" value="S_TKc"/>
    <property type="match status" value="1"/>
</dbReference>
<dbReference type="Gene3D" id="1.10.510.10">
    <property type="entry name" value="Transferase(Phosphotransferase) domain 1"/>
    <property type="match status" value="2"/>
</dbReference>
<dbReference type="GO" id="GO:0005524">
    <property type="term" value="F:ATP binding"/>
    <property type="evidence" value="ECO:0007669"/>
    <property type="project" value="UniProtKB-UniRule"/>
</dbReference>
<dbReference type="EC" id="2.7.11.1" evidence="1"/>
<feature type="region of interest" description="Disordered" evidence="8">
    <location>
        <begin position="543"/>
        <end position="598"/>
    </location>
</feature>
<feature type="region of interest" description="Disordered" evidence="8">
    <location>
        <begin position="624"/>
        <end position="647"/>
    </location>
</feature>
<evidence type="ECO:0000259" key="9">
    <source>
        <dbReference type="PROSITE" id="PS50011"/>
    </source>
</evidence>
<dbReference type="Gene3D" id="3.30.200.20">
    <property type="entry name" value="Phosphorylase Kinase, domain 1"/>
    <property type="match status" value="1"/>
</dbReference>
<keyword evidence="12" id="KW-1185">Reference proteome</keyword>
<gene>
    <name evidence="11" type="ORF">FXF68_36420</name>
</gene>
<keyword evidence="6 7" id="KW-0067">ATP-binding</keyword>
<dbReference type="InterPro" id="IPR003961">
    <property type="entry name" value="FN3_dom"/>
</dbReference>
<evidence type="ECO:0000256" key="5">
    <source>
        <dbReference type="ARBA" id="ARBA00022777"/>
    </source>
</evidence>